<dbReference type="GO" id="GO:0016020">
    <property type="term" value="C:membrane"/>
    <property type="evidence" value="ECO:0007669"/>
    <property type="project" value="UniProtKB-SubCell"/>
</dbReference>
<dbReference type="AlphaFoldDB" id="A0A1L7I9U9"/>
<dbReference type="GO" id="GO:0008324">
    <property type="term" value="F:monoatomic cation transmembrane transporter activity"/>
    <property type="evidence" value="ECO:0007669"/>
    <property type="project" value="InterPro"/>
</dbReference>
<dbReference type="PANTHER" id="PTHR13414:SF9">
    <property type="entry name" value="PROTON-COUPLED ZINC ANTIPORTER SLC30A9, MITOCHONDRIAL"/>
    <property type="match status" value="1"/>
</dbReference>
<dbReference type="InterPro" id="IPR058533">
    <property type="entry name" value="Cation_efflux_TM"/>
</dbReference>
<evidence type="ECO:0000259" key="6">
    <source>
        <dbReference type="Pfam" id="PF01545"/>
    </source>
</evidence>
<dbReference type="NCBIfam" id="TIGR01297">
    <property type="entry name" value="CDF"/>
    <property type="match status" value="1"/>
</dbReference>
<dbReference type="Pfam" id="PF01545">
    <property type="entry name" value="Cation_efflux"/>
    <property type="match status" value="1"/>
</dbReference>
<dbReference type="KEGG" id="gfl:GRFL_3270"/>
<protein>
    <submittedName>
        <fullName evidence="8">Cation transport protein</fullName>
    </submittedName>
</protein>
<dbReference type="SUPFAM" id="SSF160240">
    <property type="entry name" value="Cation efflux protein cytoplasmic domain-like"/>
    <property type="match status" value="1"/>
</dbReference>
<evidence type="ECO:0000256" key="3">
    <source>
        <dbReference type="ARBA" id="ARBA00022692"/>
    </source>
</evidence>
<keyword evidence="9" id="KW-1185">Reference proteome</keyword>
<accession>A0A1L7I9U9</accession>
<organism evidence="8 9">
    <name type="scientific">Christiangramia flava JLT2011</name>
    <dbReference type="NCBI Taxonomy" id="1229726"/>
    <lineage>
        <taxon>Bacteria</taxon>
        <taxon>Pseudomonadati</taxon>
        <taxon>Bacteroidota</taxon>
        <taxon>Flavobacteriia</taxon>
        <taxon>Flavobacteriales</taxon>
        <taxon>Flavobacteriaceae</taxon>
        <taxon>Christiangramia</taxon>
    </lineage>
</organism>
<dbReference type="Gene3D" id="1.20.1510.10">
    <property type="entry name" value="Cation efflux protein transmembrane domain"/>
    <property type="match status" value="1"/>
</dbReference>
<dbReference type="InterPro" id="IPR036837">
    <property type="entry name" value="Cation_efflux_CTD_sf"/>
</dbReference>
<dbReference type="InterPro" id="IPR027469">
    <property type="entry name" value="Cation_efflux_TMD_sf"/>
</dbReference>
<dbReference type="STRING" id="1229726.GRFL_3270"/>
<evidence type="ECO:0000259" key="7">
    <source>
        <dbReference type="Pfam" id="PF16916"/>
    </source>
</evidence>
<dbReference type="InterPro" id="IPR027470">
    <property type="entry name" value="Cation_efflux_CTD"/>
</dbReference>
<evidence type="ECO:0000313" key="8">
    <source>
        <dbReference type="EMBL" id="APU69994.1"/>
    </source>
</evidence>
<keyword evidence="3" id="KW-0812">Transmembrane</keyword>
<evidence type="ECO:0000256" key="5">
    <source>
        <dbReference type="ARBA" id="ARBA00023136"/>
    </source>
</evidence>
<dbReference type="Pfam" id="PF16916">
    <property type="entry name" value="ZT_dimer"/>
    <property type="match status" value="1"/>
</dbReference>
<dbReference type="InterPro" id="IPR002524">
    <property type="entry name" value="Cation_efflux"/>
</dbReference>
<evidence type="ECO:0000256" key="1">
    <source>
        <dbReference type="ARBA" id="ARBA00004141"/>
    </source>
</evidence>
<gene>
    <name evidence="8" type="ORF">GRFL_3270</name>
</gene>
<dbReference type="PANTHER" id="PTHR13414">
    <property type="entry name" value="HUEL-CATION TRANSPORTER"/>
    <property type="match status" value="1"/>
</dbReference>
<keyword evidence="2" id="KW-0813">Transport</keyword>
<evidence type="ECO:0000313" key="9">
    <source>
        <dbReference type="Proteomes" id="UP000186230"/>
    </source>
</evidence>
<dbReference type="Gene3D" id="3.30.70.1350">
    <property type="entry name" value="Cation efflux protein, cytoplasmic domain"/>
    <property type="match status" value="1"/>
</dbReference>
<feature type="domain" description="Cation efflux protein transmembrane" evidence="6">
    <location>
        <begin position="13"/>
        <end position="220"/>
    </location>
</feature>
<reference evidence="8 9" key="1">
    <citation type="submission" date="2016-07" db="EMBL/GenBank/DDBJ databases">
        <title>Multi-omics approach to identify versatile polysaccharide utilization systems of a marine flavobacterium Gramella flava.</title>
        <authorList>
            <person name="Tang K."/>
        </authorList>
    </citation>
    <scope>NUCLEOTIDE SEQUENCE [LARGE SCALE GENOMIC DNA]</scope>
    <source>
        <strain evidence="8 9">JLT2011</strain>
    </source>
</reference>
<proteinExistence type="predicted"/>
<dbReference type="SUPFAM" id="SSF161111">
    <property type="entry name" value="Cation efflux protein transmembrane domain-like"/>
    <property type="match status" value="1"/>
</dbReference>
<comment type="subcellular location">
    <subcellularLocation>
        <location evidence="1">Membrane</location>
        <topology evidence="1">Multi-pass membrane protein</topology>
    </subcellularLocation>
</comment>
<name>A0A1L7I9U9_9FLAO</name>
<keyword evidence="4" id="KW-1133">Transmembrane helix</keyword>
<dbReference type="EMBL" id="CP016359">
    <property type="protein sequence ID" value="APU69994.1"/>
    <property type="molecule type" value="Genomic_DNA"/>
</dbReference>
<feature type="domain" description="Cation efflux protein cytoplasmic" evidence="7">
    <location>
        <begin position="226"/>
        <end position="300"/>
    </location>
</feature>
<keyword evidence="5" id="KW-0472">Membrane</keyword>
<evidence type="ECO:0000256" key="4">
    <source>
        <dbReference type="ARBA" id="ARBA00022989"/>
    </source>
</evidence>
<sequence length="309" mass="33640">MAAGGSNIAIYGAIAANILIAISKFIASFFTGSSAMLAEGIHSLVDTGNGLLLLLGIKKSKQKPDKQHPFGYGKEVYFWSFVVSILIFALGGGFAIYEGVHALQDPHTMEDPTWNYIVLVAAILFEGTSLVIAVRTFNKSRKTKSKNLIKNIIRSKDASTFAVIIEDTAAVTGLFIALLGVFLAQELDNPLIDGGASIVIGAILLTVATFLAHESKGLLLGESAQPEVIEDVDRIINSNPHILNSNIPQTMHFSPDQILLIVEVDITDDLQLVEAEEIIDKLRKEIKEKHPKIREVYIQTTNHLEPKIA</sequence>
<dbReference type="GO" id="GO:0006829">
    <property type="term" value="P:zinc ion transport"/>
    <property type="evidence" value="ECO:0007669"/>
    <property type="project" value="InterPro"/>
</dbReference>
<dbReference type="RefSeq" id="WP_083645573.1">
    <property type="nucleotide sequence ID" value="NZ_AMRU01000004.1"/>
</dbReference>
<dbReference type="OrthoDB" id="9806522at2"/>
<dbReference type="Proteomes" id="UP000186230">
    <property type="component" value="Chromosome"/>
</dbReference>
<evidence type="ECO:0000256" key="2">
    <source>
        <dbReference type="ARBA" id="ARBA00022448"/>
    </source>
</evidence>
<dbReference type="InterPro" id="IPR040177">
    <property type="entry name" value="SLC30A9"/>
</dbReference>